<accession>A0A8D9MDA3</accession>
<evidence type="ECO:0000256" key="1">
    <source>
        <dbReference type="SAM" id="MobiDB-lite"/>
    </source>
</evidence>
<protein>
    <submittedName>
        <fullName evidence="2">Uncharacterized protein</fullName>
    </submittedName>
</protein>
<gene>
    <name evidence="2" type="ORF">BRAPAZ1V2_A04P10780.2</name>
</gene>
<evidence type="ECO:0000313" key="2">
    <source>
        <dbReference type="EMBL" id="CAG7906177.1"/>
    </source>
</evidence>
<organism evidence="2 3">
    <name type="scientific">Brassica campestris</name>
    <name type="common">Field mustard</name>
    <dbReference type="NCBI Taxonomy" id="3711"/>
    <lineage>
        <taxon>Eukaryota</taxon>
        <taxon>Viridiplantae</taxon>
        <taxon>Streptophyta</taxon>
        <taxon>Embryophyta</taxon>
        <taxon>Tracheophyta</taxon>
        <taxon>Spermatophyta</taxon>
        <taxon>Magnoliopsida</taxon>
        <taxon>eudicotyledons</taxon>
        <taxon>Gunneridae</taxon>
        <taxon>Pentapetalae</taxon>
        <taxon>rosids</taxon>
        <taxon>malvids</taxon>
        <taxon>Brassicales</taxon>
        <taxon>Brassicaceae</taxon>
        <taxon>Brassiceae</taxon>
        <taxon>Brassica</taxon>
    </lineage>
</organism>
<name>A0A8D9MDA3_BRACM</name>
<feature type="compositionally biased region" description="Basic and acidic residues" evidence="1">
    <location>
        <begin position="10"/>
        <end position="26"/>
    </location>
</feature>
<feature type="region of interest" description="Disordered" evidence="1">
    <location>
        <begin position="1"/>
        <end position="57"/>
    </location>
</feature>
<evidence type="ECO:0000313" key="3">
    <source>
        <dbReference type="Proteomes" id="UP000694005"/>
    </source>
</evidence>
<dbReference type="Proteomes" id="UP000694005">
    <property type="component" value="Chromosome A04"/>
</dbReference>
<reference evidence="2 3" key="1">
    <citation type="submission" date="2021-07" db="EMBL/GenBank/DDBJ databases">
        <authorList>
            <consortium name="Genoscope - CEA"/>
            <person name="William W."/>
        </authorList>
    </citation>
    <scope>NUCLEOTIDE SEQUENCE [LARGE SCALE GENOMIC DNA]</scope>
</reference>
<feature type="compositionally biased region" description="Polar residues" evidence="1">
    <location>
        <begin position="28"/>
        <end position="47"/>
    </location>
</feature>
<sequence length="57" mass="6550">MSALSPPVRLQRDTPKFTWVRDDVEPPTRQTASRATAHPSSYFSEKQANGRYQLPYL</sequence>
<dbReference type="AlphaFoldDB" id="A0A8D9MDA3"/>
<proteinExistence type="predicted"/>
<dbReference type="Gramene" id="A04p10780.2_BraZ1">
    <property type="protein sequence ID" value="A04p10780.2_BraZ1.CDS.1"/>
    <property type="gene ID" value="A04g10780.2_BraZ1"/>
</dbReference>
<dbReference type="EMBL" id="LS974620">
    <property type="protein sequence ID" value="CAG7906177.1"/>
    <property type="molecule type" value="Genomic_DNA"/>
</dbReference>